<feature type="domain" description="NYN" evidence="2">
    <location>
        <begin position="5"/>
        <end position="79"/>
    </location>
</feature>
<dbReference type="Proteomes" id="UP000681722">
    <property type="component" value="Unassembled WGS sequence"/>
</dbReference>
<evidence type="ECO:0000256" key="1">
    <source>
        <dbReference type="SAM" id="MobiDB-lite"/>
    </source>
</evidence>
<gene>
    <name evidence="3" type="ORF">GPM918_LOCUS27035</name>
    <name evidence="4" type="ORF">SRO942_LOCUS27298</name>
</gene>
<dbReference type="PANTHER" id="PTHR14379:SF3">
    <property type="entry name" value="MEIOSIS REGULATOR AND MRNA STABILITY FACTOR 1"/>
    <property type="match status" value="1"/>
</dbReference>
<evidence type="ECO:0000259" key="2">
    <source>
        <dbReference type="Pfam" id="PF01936"/>
    </source>
</evidence>
<dbReference type="InterPro" id="IPR021139">
    <property type="entry name" value="NYN"/>
</dbReference>
<reference evidence="3" key="1">
    <citation type="submission" date="2021-02" db="EMBL/GenBank/DDBJ databases">
        <authorList>
            <person name="Nowell W R."/>
        </authorList>
    </citation>
    <scope>NUCLEOTIDE SEQUENCE</scope>
</reference>
<dbReference type="OrthoDB" id="549353at2759"/>
<feature type="non-terminal residue" evidence="3">
    <location>
        <position position="143"/>
    </location>
</feature>
<dbReference type="GO" id="GO:0005777">
    <property type="term" value="C:peroxisome"/>
    <property type="evidence" value="ECO:0007669"/>
    <property type="project" value="InterPro"/>
</dbReference>
<feature type="compositionally biased region" description="Low complexity" evidence="1">
    <location>
        <begin position="107"/>
        <end position="121"/>
    </location>
</feature>
<accession>A0A815BB90</accession>
<dbReference type="Proteomes" id="UP000663829">
    <property type="component" value="Unassembled WGS sequence"/>
</dbReference>
<evidence type="ECO:0000313" key="4">
    <source>
        <dbReference type="EMBL" id="CAF4057477.1"/>
    </source>
</evidence>
<comment type="caution">
    <text evidence="3">The sequence shown here is derived from an EMBL/GenBank/DDBJ whole genome shotgun (WGS) entry which is preliminary data.</text>
</comment>
<name>A0A815BB90_9BILA</name>
<keyword evidence="5" id="KW-1185">Reference proteome</keyword>
<evidence type="ECO:0000313" key="5">
    <source>
        <dbReference type="Proteomes" id="UP000663829"/>
    </source>
</evidence>
<dbReference type="PANTHER" id="PTHR14379">
    <property type="entry name" value="LIMKAIN B LKAP"/>
    <property type="match status" value="1"/>
</dbReference>
<feature type="compositionally biased region" description="Polar residues" evidence="1">
    <location>
        <begin position="96"/>
        <end position="106"/>
    </location>
</feature>
<protein>
    <recommendedName>
        <fullName evidence="2">NYN domain-containing protein</fullName>
    </recommendedName>
</protein>
<dbReference type="EMBL" id="CAJNOQ010011171">
    <property type="protein sequence ID" value="CAF1270044.1"/>
    <property type="molecule type" value="Genomic_DNA"/>
</dbReference>
<dbReference type="AlphaFoldDB" id="A0A815BB90"/>
<proteinExistence type="predicted"/>
<dbReference type="EMBL" id="CAJOBC010022991">
    <property type="protein sequence ID" value="CAF4057477.1"/>
    <property type="molecule type" value="Genomic_DNA"/>
</dbReference>
<dbReference type="GO" id="GO:1905762">
    <property type="term" value="F:CCR4-NOT complex binding"/>
    <property type="evidence" value="ECO:0007669"/>
    <property type="project" value="TreeGrafter"/>
</dbReference>
<dbReference type="InterPro" id="IPR024768">
    <property type="entry name" value="Marf1"/>
</dbReference>
<evidence type="ECO:0000313" key="3">
    <source>
        <dbReference type="EMBL" id="CAF1270044.1"/>
    </source>
</evidence>
<dbReference type="GO" id="GO:0010468">
    <property type="term" value="P:regulation of gene expression"/>
    <property type="evidence" value="ECO:0007669"/>
    <property type="project" value="InterPro"/>
</dbReference>
<dbReference type="Pfam" id="PF01936">
    <property type="entry name" value="NYN"/>
    <property type="match status" value="1"/>
</dbReference>
<organism evidence="3 5">
    <name type="scientific">Didymodactylos carnosus</name>
    <dbReference type="NCBI Taxonomy" id="1234261"/>
    <lineage>
        <taxon>Eukaryota</taxon>
        <taxon>Metazoa</taxon>
        <taxon>Spiralia</taxon>
        <taxon>Gnathifera</taxon>
        <taxon>Rotifera</taxon>
        <taxon>Eurotatoria</taxon>
        <taxon>Bdelloidea</taxon>
        <taxon>Philodinida</taxon>
        <taxon>Philodinidae</taxon>
        <taxon>Didymodactylos</taxon>
    </lineage>
</organism>
<feature type="region of interest" description="Disordered" evidence="1">
    <location>
        <begin position="96"/>
        <end position="125"/>
    </location>
</feature>
<dbReference type="GO" id="GO:0004540">
    <property type="term" value="F:RNA nuclease activity"/>
    <property type="evidence" value="ECO:0007669"/>
    <property type="project" value="InterPro"/>
</dbReference>
<sequence length="143" mass="16124">MHANVSITHVPDRKPGSVDRRILLDLDRFERNHPPPATIVLISGDIDFVGKLGDLRRQAHYHVIVVHNKPAKEELKATVNADYSWDMFTSKNQPLASLQVSSSPRATRSNRTRYSNSSQYRAQYPISSAPSKAKSLFKCPRCP</sequence>